<evidence type="ECO:0000259" key="1">
    <source>
        <dbReference type="PROSITE" id="PS51186"/>
    </source>
</evidence>
<dbReference type="GO" id="GO:0016747">
    <property type="term" value="F:acyltransferase activity, transferring groups other than amino-acyl groups"/>
    <property type="evidence" value="ECO:0007669"/>
    <property type="project" value="InterPro"/>
</dbReference>
<evidence type="ECO:0000313" key="3">
    <source>
        <dbReference type="Proteomes" id="UP000184073"/>
    </source>
</evidence>
<accession>A0A1L9Q3E4</accession>
<dbReference type="PANTHER" id="PTHR43792:SF16">
    <property type="entry name" value="N-ACETYLTRANSFERASE DOMAIN-CONTAINING PROTEIN"/>
    <property type="match status" value="1"/>
</dbReference>
<dbReference type="InterPro" id="IPR016181">
    <property type="entry name" value="Acyl_CoA_acyltransferase"/>
</dbReference>
<feature type="domain" description="N-acetyltransferase" evidence="1">
    <location>
        <begin position="157"/>
        <end position="239"/>
    </location>
</feature>
<name>A0A1L9Q3E4_ASPVE</name>
<dbReference type="GeneID" id="63729292"/>
<dbReference type="Proteomes" id="UP000184073">
    <property type="component" value="Unassembled WGS sequence"/>
</dbReference>
<dbReference type="VEuPathDB" id="FungiDB:ASPVEDRAFT_47427"/>
<evidence type="ECO:0000313" key="2">
    <source>
        <dbReference type="EMBL" id="OJJ08256.1"/>
    </source>
</evidence>
<dbReference type="AlphaFoldDB" id="A0A1L9Q3E4"/>
<dbReference type="InterPro" id="IPR051531">
    <property type="entry name" value="N-acetyltransferase"/>
</dbReference>
<dbReference type="RefSeq" id="XP_040674018.1">
    <property type="nucleotide sequence ID" value="XM_040813781.1"/>
</dbReference>
<dbReference type="Pfam" id="PF13302">
    <property type="entry name" value="Acetyltransf_3"/>
    <property type="match status" value="1"/>
</dbReference>
<dbReference type="OrthoDB" id="630895at2759"/>
<sequence length="239" mass="27031">MESPQSHTPFEPFAILTPRLLLLPTPIAVSLATYRAHYAGLHADKSFCQMAFGDHFPARNWSDDETRAVIETRDIERSWKRRGLGDFAVGLRASCDRDEYTTEGTSRCLVLKGDEFQSLAGQNSQLLREIKWVGYAGVRDATTTSLPDREEGDTPLPPWQEMVELRYGISPAFWGGGIAKEASEAVIQWAVNERGVKRFIGETERHNQRSARLLQKLGFVTSGTNYWKEPSELEWELVI</sequence>
<dbReference type="InterPro" id="IPR000182">
    <property type="entry name" value="GNAT_dom"/>
</dbReference>
<gene>
    <name evidence="2" type="ORF">ASPVEDRAFT_47427</name>
</gene>
<dbReference type="SUPFAM" id="SSF55729">
    <property type="entry name" value="Acyl-CoA N-acyltransferases (Nat)"/>
    <property type="match status" value="1"/>
</dbReference>
<dbReference type="Gene3D" id="3.40.630.30">
    <property type="match status" value="1"/>
</dbReference>
<organism evidence="2 3">
    <name type="scientific">Aspergillus versicolor CBS 583.65</name>
    <dbReference type="NCBI Taxonomy" id="1036611"/>
    <lineage>
        <taxon>Eukaryota</taxon>
        <taxon>Fungi</taxon>
        <taxon>Dikarya</taxon>
        <taxon>Ascomycota</taxon>
        <taxon>Pezizomycotina</taxon>
        <taxon>Eurotiomycetes</taxon>
        <taxon>Eurotiomycetidae</taxon>
        <taxon>Eurotiales</taxon>
        <taxon>Aspergillaceae</taxon>
        <taxon>Aspergillus</taxon>
        <taxon>Aspergillus subgen. Nidulantes</taxon>
    </lineage>
</organism>
<reference evidence="3" key="1">
    <citation type="journal article" date="2017" name="Genome Biol.">
        <title>Comparative genomics reveals high biological diversity and specific adaptations in the industrially and medically important fungal genus Aspergillus.</title>
        <authorList>
            <person name="de Vries R.P."/>
            <person name="Riley R."/>
            <person name="Wiebenga A."/>
            <person name="Aguilar-Osorio G."/>
            <person name="Amillis S."/>
            <person name="Uchima C.A."/>
            <person name="Anderluh G."/>
            <person name="Asadollahi M."/>
            <person name="Askin M."/>
            <person name="Barry K."/>
            <person name="Battaglia E."/>
            <person name="Bayram O."/>
            <person name="Benocci T."/>
            <person name="Braus-Stromeyer S.A."/>
            <person name="Caldana C."/>
            <person name="Canovas D."/>
            <person name="Cerqueira G.C."/>
            <person name="Chen F."/>
            <person name="Chen W."/>
            <person name="Choi C."/>
            <person name="Clum A."/>
            <person name="Dos Santos R.A."/>
            <person name="Damasio A.R."/>
            <person name="Diallinas G."/>
            <person name="Emri T."/>
            <person name="Fekete E."/>
            <person name="Flipphi M."/>
            <person name="Freyberg S."/>
            <person name="Gallo A."/>
            <person name="Gournas C."/>
            <person name="Habgood R."/>
            <person name="Hainaut M."/>
            <person name="Harispe M.L."/>
            <person name="Henrissat B."/>
            <person name="Hilden K.S."/>
            <person name="Hope R."/>
            <person name="Hossain A."/>
            <person name="Karabika E."/>
            <person name="Karaffa L."/>
            <person name="Karanyi Z."/>
            <person name="Krasevec N."/>
            <person name="Kuo A."/>
            <person name="Kusch H."/>
            <person name="LaButti K."/>
            <person name="Lagendijk E.L."/>
            <person name="Lapidus A."/>
            <person name="Levasseur A."/>
            <person name="Lindquist E."/>
            <person name="Lipzen A."/>
            <person name="Logrieco A.F."/>
            <person name="MacCabe A."/>
            <person name="Maekelae M.R."/>
            <person name="Malavazi I."/>
            <person name="Melin P."/>
            <person name="Meyer V."/>
            <person name="Mielnichuk N."/>
            <person name="Miskei M."/>
            <person name="Molnar A.P."/>
            <person name="Mule G."/>
            <person name="Ngan C.Y."/>
            <person name="Orejas M."/>
            <person name="Orosz E."/>
            <person name="Ouedraogo J.P."/>
            <person name="Overkamp K.M."/>
            <person name="Park H.-S."/>
            <person name="Perrone G."/>
            <person name="Piumi F."/>
            <person name="Punt P.J."/>
            <person name="Ram A.F."/>
            <person name="Ramon A."/>
            <person name="Rauscher S."/>
            <person name="Record E."/>
            <person name="Riano-Pachon D.M."/>
            <person name="Robert V."/>
            <person name="Roehrig J."/>
            <person name="Ruller R."/>
            <person name="Salamov A."/>
            <person name="Salih N.S."/>
            <person name="Samson R.A."/>
            <person name="Sandor E."/>
            <person name="Sanguinetti M."/>
            <person name="Schuetze T."/>
            <person name="Sepcic K."/>
            <person name="Shelest E."/>
            <person name="Sherlock G."/>
            <person name="Sophianopoulou V."/>
            <person name="Squina F.M."/>
            <person name="Sun H."/>
            <person name="Susca A."/>
            <person name="Todd R.B."/>
            <person name="Tsang A."/>
            <person name="Unkles S.E."/>
            <person name="van de Wiele N."/>
            <person name="van Rossen-Uffink D."/>
            <person name="Oliveira J.V."/>
            <person name="Vesth T.C."/>
            <person name="Visser J."/>
            <person name="Yu J.-H."/>
            <person name="Zhou M."/>
            <person name="Andersen M.R."/>
            <person name="Archer D.B."/>
            <person name="Baker S.E."/>
            <person name="Benoit I."/>
            <person name="Brakhage A.A."/>
            <person name="Braus G.H."/>
            <person name="Fischer R."/>
            <person name="Frisvad J.C."/>
            <person name="Goldman G.H."/>
            <person name="Houbraken J."/>
            <person name="Oakley B."/>
            <person name="Pocsi I."/>
            <person name="Scazzocchio C."/>
            <person name="Seiboth B."/>
            <person name="vanKuyk P.A."/>
            <person name="Wortman J."/>
            <person name="Dyer P.S."/>
            <person name="Grigoriev I.V."/>
        </authorList>
    </citation>
    <scope>NUCLEOTIDE SEQUENCE [LARGE SCALE GENOMIC DNA]</scope>
    <source>
        <strain evidence="3">CBS 583.65</strain>
    </source>
</reference>
<dbReference type="PANTHER" id="PTHR43792">
    <property type="entry name" value="GNAT FAMILY, PUTATIVE (AFU_ORTHOLOGUE AFUA_3G00765)-RELATED-RELATED"/>
    <property type="match status" value="1"/>
</dbReference>
<keyword evidence="3" id="KW-1185">Reference proteome</keyword>
<proteinExistence type="predicted"/>
<protein>
    <recommendedName>
        <fullName evidence="1">N-acetyltransferase domain-containing protein</fullName>
    </recommendedName>
</protein>
<dbReference type="EMBL" id="KV878139">
    <property type="protein sequence ID" value="OJJ08256.1"/>
    <property type="molecule type" value="Genomic_DNA"/>
</dbReference>
<dbReference type="PROSITE" id="PS51186">
    <property type="entry name" value="GNAT"/>
    <property type="match status" value="1"/>
</dbReference>